<sequence length="242" mass="27322">MIDNHKLLIEKVVIFIVEDAFDGTPIECGKYPSLDEFTKKGQSGFLSTFNDSTDVVPQLVGSHYYTENRLSEILGPMKLAVLKRHSKYNGFGDSQSILDISLEDIYIKIEECFTSHDVIIVELDNLSNLNYLISKLLPNVVSENHAICAICGYQNNVKVPTFPTPPIVDPSWKIIGPDVVESLSVEHPMLYVSLSKQLTRVDYTNFFSEKEISEHCGMGVMPICQLFREFSYYTGSTWKYGA</sequence>
<dbReference type="OrthoDB" id="10262950at2759"/>
<dbReference type="RefSeq" id="XP_068351990.1">
    <property type="nucleotide sequence ID" value="XM_068490403.1"/>
</dbReference>
<dbReference type="EMBL" id="MLAK01001037">
    <property type="protein sequence ID" value="OHS98853.1"/>
    <property type="molecule type" value="Genomic_DNA"/>
</dbReference>
<dbReference type="GeneID" id="94825107"/>
<protein>
    <submittedName>
        <fullName evidence="1">Uncharacterized protein</fullName>
    </submittedName>
</protein>
<name>A0A1J4JMS8_9EUKA</name>
<reference evidence="1" key="1">
    <citation type="submission" date="2016-10" db="EMBL/GenBank/DDBJ databases">
        <authorList>
            <person name="Benchimol M."/>
            <person name="Almeida L.G."/>
            <person name="Vasconcelos A.T."/>
            <person name="Perreira-Neves A."/>
            <person name="Rosa I.A."/>
            <person name="Tasca T."/>
            <person name="Bogo M.R."/>
            <person name="de Souza W."/>
        </authorList>
    </citation>
    <scope>NUCLEOTIDE SEQUENCE [LARGE SCALE GENOMIC DNA]</scope>
    <source>
        <strain evidence="1">K</strain>
    </source>
</reference>
<dbReference type="AlphaFoldDB" id="A0A1J4JMS8"/>
<evidence type="ECO:0000313" key="1">
    <source>
        <dbReference type="EMBL" id="OHS98853.1"/>
    </source>
</evidence>
<dbReference type="Proteomes" id="UP000179807">
    <property type="component" value="Unassembled WGS sequence"/>
</dbReference>
<dbReference type="VEuPathDB" id="TrichDB:TRFO_01937"/>
<keyword evidence="2" id="KW-1185">Reference proteome</keyword>
<evidence type="ECO:0000313" key="2">
    <source>
        <dbReference type="Proteomes" id="UP000179807"/>
    </source>
</evidence>
<organism evidence="1 2">
    <name type="scientific">Tritrichomonas foetus</name>
    <dbReference type="NCBI Taxonomy" id="1144522"/>
    <lineage>
        <taxon>Eukaryota</taxon>
        <taxon>Metamonada</taxon>
        <taxon>Parabasalia</taxon>
        <taxon>Tritrichomonadida</taxon>
        <taxon>Tritrichomonadidae</taxon>
        <taxon>Tritrichomonas</taxon>
    </lineage>
</organism>
<comment type="caution">
    <text evidence="1">The sequence shown here is derived from an EMBL/GenBank/DDBJ whole genome shotgun (WGS) entry which is preliminary data.</text>
</comment>
<proteinExistence type="predicted"/>
<gene>
    <name evidence="1" type="ORF">TRFO_01937</name>
</gene>
<accession>A0A1J4JMS8</accession>